<organism evidence="2 3">
    <name type="scientific">Haloarcula mannanilytica</name>
    <dbReference type="NCBI Taxonomy" id="2509225"/>
    <lineage>
        <taxon>Archaea</taxon>
        <taxon>Methanobacteriati</taxon>
        <taxon>Methanobacteriota</taxon>
        <taxon>Stenosarchaea group</taxon>
        <taxon>Halobacteria</taxon>
        <taxon>Halobacteriales</taxon>
        <taxon>Haloarculaceae</taxon>
        <taxon>Haloarcula</taxon>
    </lineage>
</organism>
<evidence type="ECO:0000256" key="1">
    <source>
        <dbReference type="SAM" id="Phobius"/>
    </source>
</evidence>
<keyword evidence="1" id="KW-0472">Membrane</keyword>
<comment type="caution">
    <text evidence="2">The sequence shown here is derived from an EMBL/GenBank/DDBJ whole genome shotgun (WGS) entry which is preliminary data.</text>
</comment>
<evidence type="ECO:0000313" key="2">
    <source>
        <dbReference type="EMBL" id="GCF15867.1"/>
    </source>
</evidence>
<feature type="transmembrane region" description="Helical" evidence="1">
    <location>
        <begin position="21"/>
        <end position="45"/>
    </location>
</feature>
<proteinExistence type="predicted"/>
<sequence>MANASNQSSERRHSLNLPGSRNVWVSLGIAVGLIFIGMFVTTGVLSGVFGLWGISLFVVTVAGWVAYRLWYHYGS</sequence>
<evidence type="ECO:0000313" key="3">
    <source>
        <dbReference type="Proteomes" id="UP000304382"/>
    </source>
</evidence>
<feature type="transmembrane region" description="Helical" evidence="1">
    <location>
        <begin position="51"/>
        <end position="70"/>
    </location>
</feature>
<name>A0A4C2EQ88_9EURY</name>
<keyword evidence="3" id="KW-1185">Reference proteome</keyword>
<accession>A0A4C2EQ88</accession>
<protein>
    <submittedName>
        <fullName evidence="2">Uncharacterized protein</fullName>
    </submittedName>
</protein>
<dbReference type="EMBL" id="BIXZ01000011">
    <property type="protein sequence ID" value="GCF15867.1"/>
    <property type="molecule type" value="Genomic_DNA"/>
</dbReference>
<reference evidence="2 3" key="1">
    <citation type="submission" date="2019-02" db="EMBL/GenBank/DDBJ databases">
        <title>Haloarcula mannanilyticum sp. nov., a mannan degrading haloarchaeon isolated from commercial salt.</title>
        <authorList>
            <person name="Enomoto S."/>
            <person name="Shimane Y."/>
            <person name="Kamekura M."/>
            <person name="Ito T."/>
            <person name="Moriya O."/>
            <person name="Ihara K."/>
            <person name="Takahashi-Ando N."/>
            <person name="Fukushima Y."/>
            <person name="Yoshida Y."/>
            <person name="Usama R."/>
            <person name="Takai K."/>
            <person name="Minegishi H."/>
        </authorList>
    </citation>
    <scope>NUCLEOTIDE SEQUENCE [LARGE SCALE GENOMIC DNA]</scope>
    <source>
        <strain evidence="2 3">MD130-1</strain>
    </source>
</reference>
<keyword evidence="1" id="KW-0812">Transmembrane</keyword>
<gene>
    <name evidence="2" type="ORF">Harman_38020</name>
</gene>
<dbReference type="AlphaFoldDB" id="A0A4C2EQ88"/>
<dbReference type="Proteomes" id="UP000304382">
    <property type="component" value="Unassembled WGS sequence"/>
</dbReference>
<keyword evidence="1" id="KW-1133">Transmembrane helix</keyword>